<name>B0SN51_LEPBP</name>
<keyword evidence="1" id="KW-1133">Transmembrane helix</keyword>
<proteinExistence type="predicted"/>
<dbReference type="CDD" id="cd16936">
    <property type="entry name" value="HATPase_RsbW-like"/>
    <property type="match status" value="1"/>
</dbReference>
<protein>
    <submittedName>
        <fullName evidence="3">Putative chemotaxis protein histidine kinase putative membrane protein putative signal peptide</fullName>
    </submittedName>
</protein>
<dbReference type="Proteomes" id="UP000001847">
    <property type="component" value="Chromosome I"/>
</dbReference>
<dbReference type="NCBIfam" id="TIGR00229">
    <property type="entry name" value="sensory_box"/>
    <property type="match status" value="1"/>
</dbReference>
<gene>
    <name evidence="3" type="ordered locus">LEPBI_I1119</name>
</gene>
<keyword evidence="4" id="KW-1185">Reference proteome</keyword>
<evidence type="ECO:0000259" key="2">
    <source>
        <dbReference type="PROSITE" id="PS50112"/>
    </source>
</evidence>
<evidence type="ECO:0000313" key="4">
    <source>
        <dbReference type="Proteomes" id="UP000001847"/>
    </source>
</evidence>
<dbReference type="Gene3D" id="3.30.565.10">
    <property type="entry name" value="Histidine kinase-like ATPase, C-terminal domain"/>
    <property type="match status" value="1"/>
</dbReference>
<dbReference type="InterPro" id="IPR035965">
    <property type="entry name" value="PAS-like_dom_sf"/>
</dbReference>
<dbReference type="InterPro" id="IPR036890">
    <property type="entry name" value="HATPase_C_sf"/>
</dbReference>
<dbReference type="Gene3D" id="3.30.450.20">
    <property type="entry name" value="PAS domain"/>
    <property type="match status" value="1"/>
</dbReference>
<dbReference type="Pfam" id="PF07696">
    <property type="entry name" value="7TMR-DISMED2"/>
    <property type="match status" value="1"/>
</dbReference>
<dbReference type="InterPro" id="IPR011623">
    <property type="entry name" value="7TMR_DISM_rcpt_extracell_dom1"/>
</dbReference>
<dbReference type="HOGENOM" id="CLU_408716_0_0_12"/>
<evidence type="ECO:0000313" key="3">
    <source>
        <dbReference type="EMBL" id="ABZ97238.1"/>
    </source>
</evidence>
<feature type="domain" description="PAS" evidence="2">
    <location>
        <begin position="380"/>
        <end position="422"/>
    </location>
</feature>
<dbReference type="KEGG" id="lbi:LEPBI_I1119"/>
<dbReference type="Gene3D" id="2.60.40.2380">
    <property type="match status" value="1"/>
</dbReference>
<dbReference type="InterPro" id="IPR011622">
    <property type="entry name" value="7TMR_DISM_rcpt_extracell_dom2"/>
</dbReference>
<dbReference type="STRING" id="456481.LEPBI_I1119"/>
<dbReference type="InterPro" id="IPR003594">
    <property type="entry name" value="HATPase_dom"/>
</dbReference>
<keyword evidence="1" id="KW-0472">Membrane</keyword>
<dbReference type="PROSITE" id="PS50112">
    <property type="entry name" value="PAS"/>
    <property type="match status" value="1"/>
</dbReference>
<dbReference type="Pfam" id="PF07695">
    <property type="entry name" value="7TMR-DISM_7TM"/>
    <property type="match status" value="1"/>
</dbReference>
<dbReference type="InterPro" id="IPR000014">
    <property type="entry name" value="PAS"/>
</dbReference>
<sequence length="672" mass="78954">MTGISIWNQVSVLEDSKQSIPAESIIHGERDLEFKSLKSPNLGFSQSVYWVRFEIFNPTSQLIRWNLAYDFPLIDEIQLFGSPLPKDSVRTLGDSFPFSQRNVDYRNPVFPMETPPNTTNVYYLKIKSESTIPLILELWTEKEFYEKLNKEQMIFGIFYGILFVMIAYNFFIYIFTYEKSYLLYLFFISSIFFFHLVNNGFAFQYIWPNWVFWANYSLPFFICLSCITGIIFTNNYLSLKKHLPKVSKLMWIWVGMLILFVGVSFFLRYRVAMVASILMTVPTALLLVYSGTYTYLSKVRTARYYLISWAFFLLGVLLYSLKSLGFLSDNHITRWTIQIGTALQTILLSLGLADRINFLTRSLRENLRDLSHAKVKIEESEKRFREIFQGSDEVILMMNENFEIINANRSLSKHLGYRLDDLKFKKITEILYTGRDQKSDYNVMFVNDKLTDLKMTGSAINFKTELSQKYVKEPKEMVCRIQYIDFDETREVLMTLSPEYEDTIIQLIDSEKIELSMNNYLRNAELVSQKITAQLAKYLTTIEQTEVRSSVREIIINAVEHGNLNISFDEKSKALLEGNYLEFLQKRQEDPRYRNKKVKIEYSFSSEYVAFRITDEGKGFDHKKHMEKSIEEMNEAHVQHGRGILMTKSVFDRIEYNDKGNQVSLIKFLNRD</sequence>
<organism evidence="3 4">
    <name type="scientific">Leptospira biflexa serovar Patoc (strain Patoc 1 / ATCC 23582 / Paris)</name>
    <dbReference type="NCBI Taxonomy" id="456481"/>
    <lineage>
        <taxon>Bacteria</taxon>
        <taxon>Pseudomonadati</taxon>
        <taxon>Spirochaetota</taxon>
        <taxon>Spirochaetia</taxon>
        <taxon>Leptospirales</taxon>
        <taxon>Leptospiraceae</taxon>
        <taxon>Leptospira</taxon>
    </lineage>
</organism>
<feature type="transmembrane region" description="Helical" evidence="1">
    <location>
        <begin position="182"/>
        <end position="207"/>
    </location>
</feature>
<accession>B0SN51</accession>
<dbReference type="SUPFAM" id="SSF55785">
    <property type="entry name" value="PYP-like sensor domain (PAS domain)"/>
    <property type="match status" value="1"/>
</dbReference>
<feature type="transmembrane region" description="Helical" evidence="1">
    <location>
        <begin position="333"/>
        <end position="353"/>
    </location>
</feature>
<feature type="transmembrane region" description="Helical" evidence="1">
    <location>
        <begin position="273"/>
        <end position="292"/>
    </location>
</feature>
<dbReference type="GO" id="GO:0016301">
    <property type="term" value="F:kinase activity"/>
    <property type="evidence" value="ECO:0007669"/>
    <property type="project" value="UniProtKB-KW"/>
</dbReference>
<feature type="transmembrane region" description="Helical" evidence="1">
    <location>
        <begin position="153"/>
        <end position="175"/>
    </location>
</feature>
<feature type="transmembrane region" description="Helical" evidence="1">
    <location>
        <begin position="213"/>
        <end position="237"/>
    </location>
</feature>
<feature type="transmembrane region" description="Helical" evidence="1">
    <location>
        <begin position="304"/>
        <end position="321"/>
    </location>
</feature>
<dbReference type="Pfam" id="PF13581">
    <property type="entry name" value="HATPase_c_2"/>
    <property type="match status" value="1"/>
</dbReference>
<keyword evidence="3" id="KW-0418">Kinase</keyword>
<feature type="transmembrane region" description="Helical" evidence="1">
    <location>
        <begin position="249"/>
        <end position="267"/>
    </location>
</feature>
<dbReference type="SUPFAM" id="SSF55874">
    <property type="entry name" value="ATPase domain of HSP90 chaperone/DNA topoisomerase II/histidine kinase"/>
    <property type="match status" value="1"/>
</dbReference>
<keyword evidence="1" id="KW-0812">Transmembrane</keyword>
<dbReference type="EMBL" id="CP000786">
    <property type="protein sequence ID" value="ABZ97238.1"/>
    <property type="molecule type" value="Genomic_DNA"/>
</dbReference>
<evidence type="ECO:0000256" key="1">
    <source>
        <dbReference type="SAM" id="Phobius"/>
    </source>
</evidence>
<keyword evidence="3" id="KW-0808">Transferase</keyword>
<dbReference type="AlphaFoldDB" id="B0SN51"/>
<reference evidence="3 4" key="1">
    <citation type="journal article" date="2008" name="PLoS ONE">
        <title>Genome sequence of the saprophyte Leptospira biflexa provides insights into the evolution of Leptospira and the pathogenesis of leptospirosis.</title>
        <authorList>
            <person name="Picardeau M."/>
            <person name="Bulach D.M."/>
            <person name="Bouchier C."/>
            <person name="Zuerner R.L."/>
            <person name="Zidane N."/>
            <person name="Wilson P.J."/>
            <person name="Creno S."/>
            <person name="Kuczek E.S."/>
            <person name="Bommezzadri S."/>
            <person name="Davis J.C."/>
            <person name="McGrath A."/>
            <person name="Johnson M.J."/>
            <person name="Boursaux-Eude C."/>
            <person name="Seemann T."/>
            <person name="Rouy Z."/>
            <person name="Coppel R.L."/>
            <person name="Rood J.I."/>
            <person name="Lajus A."/>
            <person name="Davies J.K."/>
            <person name="Medigue C."/>
            <person name="Adler B."/>
        </authorList>
    </citation>
    <scope>NUCLEOTIDE SEQUENCE [LARGE SCALE GENOMIC DNA]</scope>
    <source>
        <strain evidence="4">Patoc 1 / ATCC 23582 / Paris</strain>
    </source>
</reference>